<keyword evidence="2" id="KW-1185">Reference proteome</keyword>
<evidence type="ECO:0000313" key="1">
    <source>
        <dbReference type="EnsemblPlants" id="PGSC0003DMT400006341"/>
    </source>
</evidence>
<name>M0ZR62_SOLTU</name>
<dbReference type="AlphaFoldDB" id="M0ZR62"/>
<dbReference type="Gramene" id="PGSC0003DMT400006341">
    <property type="protein sequence ID" value="PGSC0003DMT400006341"/>
    <property type="gene ID" value="PGSC0003DMG400002480"/>
</dbReference>
<evidence type="ECO:0000313" key="2">
    <source>
        <dbReference type="Proteomes" id="UP000011115"/>
    </source>
</evidence>
<dbReference type="Proteomes" id="UP000011115">
    <property type="component" value="Unassembled WGS sequence"/>
</dbReference>
<dbReference type="EnsemblPlants" id="PGSC0003DMT400006341">
    <property type="protein sequence ID" value="PGSC0003DMT400006341"/>
    <property type="gene ID" value="PGSC0003DMG400002480"/>
</dbReference>
<organism evidence="1 2">
    <name type="scientific">Solanum tuberosum</name>
    <name type="common">Potato</name>
    <dbReference type="NCBI Taxonomy" id="4113"/>
    <lineage>
        <taxon>Eukaryota</taxon>
        <taxon>Viridiplantae</taxon>
        <taxon>Streptophyta</taxon>
        <taxon>Embryophyta</taxon>
        <taxon>Tracheophyta</taxon>
        <taxon>Spermatophyta</taxon>
        <taxon>Magnoliopsida</taxon>
        <taxon>eudicotyledons</taxon>
        <taxon>Gunneridae</taxon>
        <taxon>Pentapetalae</taxon>
        <taxon>asterids</taxon>
        <taxon>lamiids</taxon>
        <taxon>Solanales</taxon>
        <taxon>Solanaceae</taxon>
        <taxon>Solanoideae</taxon>
        <taxon>Solaneae</taxon>
        <taxon>Solanum</taxon>
    </lineage>
</organism>
<dbReference type="HOGENOM" id="CLU_2965446_0_0_1"/>
<protein>
    <submittedName>
        <fullName evidence="1">Uncharacterized protein</fullName>
    </submittedName>
</protein>
<accession>M0ZR62</accession>
<reference evidence="2" key="1">
    <citation type="journal article" date="2011" name="Nature">
        <title>Genome sequence and analysis of the tuber crop potato.</title>
        <authorList>
            <consortium name="The Potato Genome Sequencing Consortium"/>
        </authorList>
    </citation>
    <scope>NUCLEOTIDE SEQUENCE [LARGE SCALE GENOMIC DNA]</scope>
    <source>
        <strain evidence="2">cv. DM1-3 516 R44</strain>
    </source>
</reference>
<proteinExistence type="predicted"/>
<reference evidence="1" key="2">
    <citation type="submission" date="2015-06" db="UniProtKB">
        <authorList>
            <consortium name="EnsemblPlants"/>
        </authorList>
    </citation>
    <scope>IDENTIFICATION</scope>
    <source>
        <strain evidence="1">DM1-3 516 R44</strain>
    </source>
</reference>
<sequence length="59" mass="6920">MESTAGFSAYQWNAKICKHIILPSTIFQLKKLKNLTLRLHELTKNFLTLIKNGFKLEER</sequence>